<comment type="caution">
    <text evidence="8">The sequence shown here is derived from an EMBL/GenBank/DDBJ whole genome shotgun (WGS) entry which is preliminary data.</text>
</comment>
<feature type="transmembrane region" description="Helical" evidence="6">
    <location>
        <begin position="106"/>
        <end position="126"/>
    </location>
</feature>
<evidence type="ECO:0000256" key="5">
    <source>
        <dbReference type="ARBA" id="ARBA00023251"/>
    </source>
</evidence>
<dbReference type="InterPro" id="IPR047817">
    <property type="entry name" value="ABC2_TM_bact-type"/>
</dbReference>
<dbReference type="GO" id="GO:0046677">
    <property type="term" value="P:response to antibiotic"/>
    <property type="evidence" value="ECO:0007669"/>
    <property type="project" value="UniProtKB-KW"/>
</dbReference>
<dbReference type="Pfam" id="PF01061">
    <property type="entry name" value="ABC2_membrane"/>
    <property type="match status" value="1"/>
</dbReference>
<evidence type="ECO:0000259" key="7">
    <source>
        <dbReference type="PROSITE" id="PS51012"/>
    </source>
</evidence>
<dbReference type="PROSITE" id="PS51012">
    <property type="entry name" value="ABC_TM2"/>
    <property type="match status" value="1"/>
</dbReference>
<dbReference type="Proteomes" id="UP000606172">
    <property type="component" value="Unassembled WGS sequence"/>
</dbReference>
<feature type="transmembrane region" description="Helical" evidence="6">
    <location>
        <begin position="29"/>
        <end position="46"/>
    </location>
</feature>
<dbReference type="RefSeq" id="WP_239130190.1">
    <property type="nucleotide sequence ID" value="NZ_BOOW01000044.1"/>
</dbReference>
<dbReference type="GO" id="GO:0043190">
    <property type="term" value="C:ATP-binding cassette (ABC) transporter complex"/>
    <property type="evidence" value="ECO:0007669"/>
    <property type="project" value="InterPro"/>
</dbReference>
<dbReference type="AlphaFoldDB" id="A0A919RMP1"/>
<feature type="transmembrane region" description="Helical" evidence="6">
    <location>
        <begin position="146"/>
        <end position="167"/>
    </location>
</feature>
<evidence type="ECO:0000256" key="2">
    <source>
        <dbReference type="ARBA" id="ARBA00022692"/>
    </source>
</evidence>
<dbReference type="InterPro" id="IPR051784">
    <property type="entry name" value="Nod_factor_ABC_transporter"/>
</dbReference>
<proteinExistence type="inferred from homology"/>
<feature type="transmembrane region" description="Helical" evidence="6">
    <location>
        <begin position="66"/>
        <end position="85"/>
    </location>
</feature>
<evidence type="ECO:0000313" key="8">
    <source>
        <dbReference type="EMBL" id="GII96383.1"/>
    </source>
</evidence>
<comment type="subcellular location">
    <subcellularLocation>
        <location evidence="6">Cell membrane</location>
        <topology evidence="6">Multi-pass membrane protein</topology>
    </subcellularLocation>
    <subcellularLocation>
        <location evidence="1">Membrane</location>
        <topology evidence="1">Multi-pass membrane protein</topology>
    </subcellularLocation>
</comment>
<evidence type="ECO:0000256" key="1">
    <source>
        <dbReference type="ARBA" id="ARBA00004141"/>
    </source>
</evidence>
<evidence type="ECO:0000256" key="6">
    <source>
        <dbReference type="RuleBase" id="RU361157"/>
    </source>
</evidence>
<keyword evidence="3 6" id="KW-1133">Transmembrane helix</keyword>
<keyword evidence="9" id="KW-1185">Reference proteome</keyword>
<dbReference type="EMBL" id="BOOW01000044">
    <property type="protein sequence ID" value="GII96383.1"/>
    <property type="molecule type" value="Genomic_DNA"/>
</dbReference>
<keyword evidence="4 6" id="KW-0472">Membrane</keyword>
<dbReference type="InterPro" id="IPR000412">
    <property type="entry name" value="ABC_2_transport"/>
</dbReference>
<feature type="domain" description="ABC transmembrane type-2" evidence="7">
    <location>
        <begin position="27"/>
        <end position="262"/>
    </location>
</feature>
<evidence type="ECO:0000313" key="9">
    <source>
        <dbReference type="Proteomes" id="UP000606172"/>
    </source>
</evidence>
<dbReference type="PANTHER" id="PTHR43229:SF2">
    <property type="entry name" value="NODULATION PROTEIN J"/>
    <property type="match status" value="1"/>
</dbReference>
<dbReference type="GO" id="GO:0140359">
    <property type="term" value="F:ABC-type transporter activity"/>
    <property type="evidence" value="ECO:0007669"/>
    <property type="project" value="InterPro"/>
</dbReference>
<feature type="transmembrane region" description="Helical" evidence="6">
    <location>
        <begin position="240"/>
        <end position="259"/>
    </location>
</feature>
<dbReference type="PIRSF" id="PIRSF006648">
    <property type="entry name" value="DrrB"/>
    <property type="match status" value="1"/>
</dbReference>
<keyword evidence="5" id="KW-0046">Antibiotic resistance</keyword>
<name>A0A919RMP1_9ACTN</name>
<keyword evidence="6" id="KW-1003">Cell membrane</keyword>
<dbReference type="PANTHER" id="PTHR43229">
    <property type="entry name" value="NODULATION PROTEIN J"/>
    <property type="match status" value="1"/>
</dbReference>
<accession>A0A919RMP1</accession>
<protein>
    <recommendedName>
        <fullName evidence="6">Transport permease protein</fullName>
    </recommendedName>
</protein>
<dbReference type="InterPro" id="IPR013525">
    <property type="entry name" value="ABC2_TM"/>
</dbReference>
<keyword evidence="6" id="KW-0813">Transport</keyword>
<comment type="similarity">
    <text evidence="6">Belongs to the ABC-2 integral membrane protein family.</text>
</comment>
<gene>
    <name evidence="8" type="ORF">Ssi02_66140</name>
</gene>
<sequence>MNPRIVAIRAGVQRGRIEFRQTATSPGEILGWLWMPLIALVVMYVLSDTAVPGTDFSLGSQAVPGILAMNVVFSALLGLAAVLTMDRGDGTLLRAKATPNGMLGYLTGRVLSRAALSVLMLLIVLIPSAFIFEGLQLGSAVAWLRLAWVLALGLVATLPVGAVLGAVFSGPQGLSLVSFLVMGLSAISGVFYPIAALPEWLQWIAQVFPLYWLGLGMRSALLPEAVVVAEIGESWRTVEMIGVLGVWVVIGFTLAPMVLRRMARRESGSNLEARRQRAMSSMG</sequence>
<organism evidence="8 9">
    <name type="scientific">Sinosporangium siamense</name>
    <dbReference type="NCBI Taxonomy" id="1367973"/>
    <lineage>
        <taxon>Bacteria</taxon>
        <taxon>Bacillati</taxon>
        <taxon>Actinomycetota</taxon>
        <taxon>Actinomycetes</taxon>
        <taxon>Streptosporangiales</taxon>
        <taxon>Streptosporangiaceae</taxon>
        <taxon>Sinosporangium</taxon>
    </lineage>
</organism>
<feature type="transmembrane region" description="Helical" evidence="6">
    <location>
        <begin position="174"/>
        <end position="195"/>
    </location>
</feature>
<evidence type="ECO:0000256" key="4">
    <source>
        <dbReference type="ARBA" id="ARBA00023136"/>
    </source>
</evidence>
<keyword evidence="2 6" id="KW-0812">Transmembrane</keyword>
<reference evidence="8" key="1">
    <citation type="submission" date="2021-01" db="EMBL/GenBank/DDBJ databases">
        <title>Whole genome shotgun sequence of Sinosporangium siamense NBRC 109515.</title>
        <authorList>
            <person name="Komaki H."/>
            <person name="Tamura T."/>
        </authorList>
    </citation>
    <scope>NUCLEOTIDE SEQUENCE</scope>
    <source>
        <strain evidence="8">NBRC 109515</strain>
    </source>
</reference>
<evidence type="ECO:0000256" key="3">
    <source>
        <dbReference type="ARBA" id="ARBA00022989"/>
    </source>
</evidence>